<protein>
    <submittedName>
        <fullName evidence="2">NAD(P)-binding protein</fullName>
    </submittedName>
</protein>
<organism evidence="2 3">
    <name type="scientific">Hyaloscypha variabilis (strain UAMH 11265 / GT02V1 / F)</name>
    <name type="common">Meliniomyces variabilis</name>
    <dbReference type="NCBI Taxonomy" id="1149755"/>
    <lineage>
        <taxon>Eukaryota</taxon>
        <taxon>Fungi</taxon>
        <taxon>Dikarya</taxon>
        <taxon>Ascomycota</taxon>
        <taxon>Pezizomycotina</taxon>
        <taxon>Leotiomycetes</taxon>
        <taxon>Helotiales</taxon>
        <taxon>Hyaloscyphaceae</taxon>
        <taxon>Hyaloscypha</taxon>
        <taxon>Hyaloscypha variabilis</taxon>
    </lineage>
</organism>
<dbReference type="PANTHER" id="PTHR45458">
    <property type="entry name" value="SHORT-CHAIN DEHYDROGENASE/REDUCTASE SDR"/>
    <property type="match status" value="1"/>
</dbReference>
<dbReference type="InterPro" id="IPR002347">
    <property type="entry name" value="SDR_fam"/>
</dbReference>
<dbReference type="InterPro" id="IPR052184">
    <property type="entry name" value="SDR_enzymes"/>
</dbReference>
<evidence type="ECO:0000313" key="3">
    <source>
        <dbReference type="Proteomes" id="UP000235786"/>
    </source>
</evidence>
<dbReference type="PRINTS" id="PR00081">
    <property type="entry name" value="GDHRDH"/>
</dbReference>
<dbReference type="AlphaFoldDB" id="A0A2J6RZ22"/>
<dbReference type="Gene3D" id="3.40.50.720">
    <property type="entry name" value="NAD(P)-binding Rossmann-like Domain"/>
    <property type="match status" value="1"/>
</dbReference>
<dbReference type="InterPro" id="IPR036291">
    <property type="entry name" value="NAD(P)-bd_dom_sf"/>
</dbReference>
<name>A0A2J6RZ22_HYAVF</name>
<evidence type="ECO:0000313" key="2">
    <source>
        <dbReference type="EMBL" id="PMD43764.1"/>
    </source>
</evidence>
<dbReference type="GO" id="GO:0016616">
    <property type="term" value="F:oxidoreductase activity, acting on the CH-OH group of donors, NAD or NADP as acceptor"/>
    <property type="evidence" value="ECO:0007669"/>
    <property type="project" value="TreeGrafter"/>
</dbReference>
<reference evidence="2 3" key="1">
    <citation type="submission" date="2016-04" db="EMBL/GenBank/DDBJ databases">
        <title>A degradative enzymes factory behind the ericoid mycorrhizal symbiosis.</title>
        <authorList>
            <consortium name="DOE Joint Genome Institute"/>
            <person name="Martino E."/>
            <person name="Morin E."/>
            <person name="Grelet G."/>
            <person name="Kuo A."/>
            <person name="Kohler A."/>
            <person name="Daghino S."/>
            <person name="Barry K."/>
            <person name="Choi C."/>
            <person name="Cichocki N."/>
            <person name="Clum A."/>
            <person name="Copeland A."/>
            <person name="Hainaut M."/>
            <person name="Haridas S."/>
            <person name="Labutti K."/>
            <person name="Lindquist E."/>
            <person name="Lipzen A."/>
            <person name="Khouja H.-R."/>
            <person name="Murat C."/>
            <person name="Ohm R."/>
            <person name="Olson A."/>
            <person name="Spatafora J."/>
            <person name="Veneault-Fourrey C."/>
            <person name="Henrissat B."/>
            <person name="Grigoriev I."/>
            <person name="Martin F."/>
            <person name="Perotto S."/>
        </authorList>
    </citation>
    <scope>NUCLEOTIDE SEQUENCE [LARGE SCALE GENOMIC DNA]</scope>
    <source>
        <strain evidence="2 3">F</strain>
    </source>
</reference>
<comment type="similarity">
    <text evidence="1">Belongs to the short-chain dehydrogenases/reductases (SDR) family.</text>
</comment>
<accession>A0A2J6RZ22</accession>
<proteinExistence type="inferred from homology"/>
<dbReference type="PANTHER" id="PTHR45458:SF3">
    <property type="entry name" value="CHAIN DEHYDROGENASE (ATSC), PUTATIVE-RELATED"/>
    <property type="match status" value="1"/>
</dbReference>
<gene>
    <name evidence="2" type="ORF">L207DRAFT_422771</name>
</gene>
<dbReference type="CDD" id="cd05325">
    <property type="entry name" value="carb_red_sniffer_like_SDR_c"/>
    <property type="match status" value="1"/>
</dbReference>
<evidence type="ECO:0000256" key="1">
    <source>
        <dbReference type="RuleBase" id="RU000363"/>
    </source>
</evidence>
<dbReference type="Pfam" id="PF00106">
    <property type="entry name" value="adh_short"/>
    <property type="match status" value="1"/>
</dbReference>
<dbReference type="PRINTS" id="PR00080">
    <property type="entry name" value="SDRFAMILY"/>
</dbReference>
<dbReference type="SUPFAM" id="SSF51735">
    <property type="entry name" value="NAD(P)-binding Rossmann-fold domains"/>
    <property type="match status" value="1"/>
</dbReference>
<dbReference type="OrthoDB" id="5296at2759"/>
<sequence length="246" mass="26503">MSRTIVVTGAARGLGLEWVRQLSLDPQNFIVAVVRNPSTSTLLQPLLGPKVVVVKADLEDFDSFPQIAAEIAKVGGGKIDVLINNAGVMTGAGASFSDGISKSTPAEWDNQFRINVTAQVFFTLALLPLLEKGTEKKVVNVTSMLGDLTYSAENPHLQFASYSASKAGITMANLKFHNEFKEKGFVFLALNPGWVNTDLAGEGMGNYAPLQVDDSIRQCLSFVNRATAEHSGKFWSLDGRPEAVVQ</sequence>
<dbReference type="EMBL" id="KZ613942">
    <property type="protein sequence ID" value="PMD43764.1"/>
    <property type="molecule type" value="Genomic_DNA"/>
</dbReference>
<keyword evidence="3" id="KW-1185">Reference proteome</keyword>
<dbReference type="Proteomes" id="UP000235786">
    <property type="component" value="Unassembled WGS sequence"/>
</dbReference>